<feature type="region of interest" description="Disordered" evidence="1">
    <location>
        <begin position="394"/>
        <end position="469"/>
    </location>
</feature>
<comment type="caution">
    <text evidence="2">The sequence shown here is derived from an EMBL/GenBank/DDBJ whole genome shotgun (WGS) entry which is preliminary data.</text>
</comment>
<feature type="compositionally biased region" description="Low complexity" evidence="1">
    <location>
        <begin position="254"/>
        <end position="295"/>
    </location>
</feature>
<feature type="compositionally biased region" description="Low complexity" evidence="1">
    <location>
        <begin position="311"/>
        <end position="329"/>
    </location>
</feature>
<dbReference type="Proteomes" id="UP000193577">
    <property type="component" value="Unassembled WGS sequence"/>
</dbReference>
<organism evidence="2 3">
    <name type="scientific">Mycolicibacillus koreensis</name>
    <dbReference type="NCBI Taxonomy" id="1069220"/>
    <lineage>
        <taxon>Bacteria</taxon>
        <taxon>Bacillati</taxon>
        <taxon>Actinomycetota</taxon>
        <taxon>Actinomycetes</taxon>
        <taxon>Mycobacteriales</taxon>
        <taxon>Mycobacteriaceae</taxon>
        <taxon>Mycolicibacillus</taxon>
    </lineage>
</organism>
<gene>
    <name evidence="2" type="ORF">B8W67_16125</name>
</gene>
<feature type="region of interest" description="Disordered" evidence="1">
    <location>
        <begin position="173"/>
        <end position="342"/>
    </location>
</feature>
<proteinExistence type="predicted"/>
<evidence type="ECO:0000313" key="2">
    <source>
        <dbReference type="EMBL" id="OSC31491.1"/>
    </source>
</evidence>
<feature type="compositionally biased region" description="Gly residues" evidence="1">
    <location>
        <begin position="330"/>
        <end position="342"/>
    </location>
</feature>
<dbReference type="EMBL" id="NCXO01000043">
    <property type="protein sequence ID" value="OSC31491.1"/>
    <property type="molecule type" value="Genomic_DNA"/>
</dbReference>
<dbReference type="AlphaFoldDB" id="A0AA91SQK8"/>
<keyword evidence="3" id="KW-1185">Reference proteome</keyword>
<feature type="compositionally biased region" description="Low complexity" evidence="1">
    <location>
        <begin position="448"/>
        <end position="469"/>
    </location>
</feature>
<reference evidence="2 3" key="1">
    <citation type="submission" date="2017-04" db="EMBL/GenBank/DDBJ databases">
        <title>The new phylogeny of genus Mycobacterium.</title>
        <authorList>
            <person name="Tortoli E."/>
            <person name="Trovato A."/>
            <person name="Cirillo D.M."/>
        </authorList>
    </citation>
    <scope>NUCLEOTIDE SEQUENCE [LARGE SCALE GENOMIC DNA]</scope>
    <source>
        <strain evidence="2 3">KCTC 19819</strain>
    </source>
</reference>
<sequence length="792" mass="79019">MPVTRYSAPILAGAWPSQSVSAWSAYAAQCSGAGETLFGQVLVQHTLQELLAPMSGAFIDAARALVSGRRVALENRVAAYRFSAGKARWAGNELHATKSDLVEIVNKAEEDIDAAWDRALTMMAAASPLGQAVILGLLQTQIVEIVSTAHANAQARDAEGAATVSGLANDLKQWTPPYTPMTMPTAGGPGGAPAAPPPQAPSEPDAPVRAVDFTTFDKETDTVFDQRDALTDPTTDPKPEIDPAAFKKPDSAEAPQTAARPTPAQPKAPKMPSTSAPSPSSSGAGVSSGSSPGSAFGQLMNPGSMTSPSQAMSPGSSGATPAASPQVGATGPGAGPTGALGGAPGVDRAVSAAGSSAGIAQASARMSAGAISATANAVGGAAGAGSHVAQAAAAATSNPPAGPAPASPGPPRVGGAPMAMVPPTGAMSAPVSSGPPAPAGPTGPNVPPGVTGSSAAPPAASAAGPGVGPSSGMPAGAGAAPLFMTGSPIAGIAAGGVDGDVLVARAAEAGQLVVTALVAQTRATGYLPIDWAVSLLHEASGQVSAWLATSEGPSYIPLGVQVPEDVAVAVADEAVGAQAWELAYAAGGADPLQVVVEHARARDGATAGMRVLAIASTLPMGRVADWAATVGARAVSLDPKSVEPGTAAELGGGFAHRCAVAMPWEWQQANAFTAQERLQIAARHMRMATVSGRLSGRASEQVMRLFEQRHDIDAELWRDVAVERTEAMIAYRMASQLRHHGGGPDVAQAFKTSRAAEVVACLQHFDTVEGCADILYASRLAGAPLNPAVAVR</sequence>
<feature type="compositionally biased region" description="Basic and acidic residues" evidence="1">
    <location>
        <begin position="215"/>
        <end position="251"/>
    </location>
</feature>
<feature type="compositionally biased region" description="Polar residues" evidence="1">
    <location>
        <begin position="301"/>
        <end position="310"/>
    </location>
</feature>
<feature type="compositionally biased region" description="Pro residues" evidence="1">
    <location>
        <begin position="433"/>
        <end position="447"/>
    </location>
</feature>
<accession>A0AA91SQK8</accession>
<evidence type="ECO:0000313" key="3">
    <source>
        <dbReference type="Proteomes" id="UP000193577"/>
    </source>
</evidence>
<protein>
    <submittedName>
        <fullName evidence="2">Uncharacterized protein</fullName>
    </submittedName>
</protein>
<evidence type="ECO:0000256" key="1">
    <source>
        <dbReference type="SAM" id="MobiDB-lite"/>
    </source>
</evidence>
<name>A0AA91SQK8_9MYCO</name>
<feature type="compositionally biased region" description="Pro residues" evidence="1">
    <location>
        <begin position="400"/>
        <end position="411"/>
    </location>
</feature>